<comment type="caution">
    <text evidence="2">The sequence shown here is derived from an EMBL/GenBank/DDBJ whole genome shotgun (WGS) entry which is preliminary data.</text>
</comment>
<dbReference type="InterPro" id="IPR017517">
    <property type="entry name" value="Maleyloyr_isom"/>
</dbReference>
<dbReference type="SUPFAM" id="SSF109854">
    <property type="entry name" value="DinB/YfiT-like putative metalloenzymes"/>
    <property type="match status" value="1"/>
</dbReference>
<keyword evidence="2" id="KW-0413">Isomerase</keyword>
<keyword evidence="3" id="KW-1185">Reference proteome</keyword>
<dbReference type="Pfam" id="PF11716">
    <property type="entry name" value="MDMPI_N"/>
    <property type="match status" value="1"/>
</dbReference>
<evidence type="ECO:0000313" key="2">
    <source>
        <dbReference type="EMBL" id="MBM6399512.1"/>
    </source>
</evidence>
<evidence type="ECO:0000313" key="3">
    <source>
        <dbReference type="Proteomes" id="UP001430172"/>
    </source>
</evidence>
<dbReference type="Gene3D" id="1.20.120.450">
    <property type="entry name" value="dinb family like domain"/>
    <property type="match status" value="1"/>
</dbReference>
<dbReference type="NCBIfam" id="TIGR03083">
    <property type="entry name" value="maleylpyruvate isomerase family mycothiol-dependent enzyme"/>
    <property type="match status" value="1"/>
</dbReference>
<organism evidence="2 3">
    <name type="scientific">Phycicoccus sonneratiae</name>
    <dbReference type="NCBI Taxonomy" id="2807628"/>
    <lineage>
        <taxon>Bacteria</taxon>
        <taxon>Bacillati</taxon>
        <taxon>Actinomycetota</taxon>
        <taxon>Actinomycetes</taxon>
        <taxon>Micrococcales</taxon>
        <taxon>Intrasporangiaceae</taxon>
        <taxon>Phycicoccus</taxon>
    </lineage>
</organism>
<dbReference type="InterPro" id="IPR034660">
    <property type="entry name" value="DinB/YfiT-like"/>
</dbReference>
<dbReference type="InterPro" id="IPR024344">
    <property type="entry name" value="MDMPI_metal-binding"/>
</dbReference>
<accession>A0ABS2CI08</accession>
<dbReference type="InterPro" id="IPR036527">
    <property type="entry name" value="SCP2_sterol-bd_dom_sf"/>
</dbReference>
<evidence type="ECO:0000259" key="1">
    <source>
        <dbReference type="Pfam" id="PF11716"/>
    </source>
</evidence>
<dbReference type="RefSeq" id="WP_204130000.1">
    <property type="nucleotide sequence ID" value="NZ_JAFDVD010000005.1"/>
</dbReference>
<name>A0ABS2CI08_9MICO</name>
<reference evidence="2" key="1">
    <citation type="submission" date="2021-02" db="EMBL/GenBank/DDBJ databases">
        <title>Phycicoccus sp. MQZ13P-5T, whole genome shotgun sequence.</title>
        <authorList>
            <person name="Tuo L."/>
        </authorList>
    </citation>
    <scope>NUCLEOTIDE SEQUENCE</scope>
    <source>
        <strain evidence="2">MQZ13P-5</strain>
    </source>
</reference>
<protein>
    <submittedName>
        <fullName evidence="2">Maleylpyruvate isomerase family mycothiol-dependent enzyme</fullName>
    </submittedName>
</protein>
<dbReference type="Proteomes" id="UP001430172">
    <property type="component" value="Unassembled WGS sequence"/>
</dbReference>
<gene>
    <name evidence="2" type="ORF">JQN70_03850</name>
</gene>
<dbReference type="SUPFAM" id="SSF55718">
    <property type="entry name" value="SCP-like"/>
    <property type="match status" value="1"/>
</dbReference>
<sequence length="229" mass="24626">MASPDLLSLVAVHTDRLVATTRGLDDVAAPSLCEGWTRGHVASHVARNADGLVRLVRSAVDGTRDTMYGSREERNADIEAGAARSASELADDLERSAEALAPELARLHPEHADHPLERTPGDIRGRAADIPLMRVRELTWHHVDLDAGFGFADLEPELLALFLEDEVARLRDLDDAPDVTLRSSEGDEWTVGVGTAEVSGDRAALLGWLARGLTDGVTADPLPRLPAGR</sequence>
<dbReference type="EMBL" id="JAFDVD010000005">
    <property type="protein sequence ID" value="MBM6399512.1"/>
    <property type="molecule type" value="Genomic_DNA"/>
</dbReference>
<dbReference type="GO" id="GO:0016853">
    <property type="term" value="F:isomerase activity"/>
    <property type="evidence" value="ECO:0007669"/>
    <property type="project" value="UniProtKB-KW"/>
</dbReference>
<feature type="domain" description="Mycothiol-dependent maleylpyruvate isomerase metal-binding" evidence="1">
    <location>
        <begin position="14"/>
        <end position="145"/>
    </location>
</feature>
<proteinExistence type="predicted"/>